<feature type="compositionally biased region" description="Acidic residues" evidence="1">
    <location>
        <begin position="100"/>
        <end position="113"/>
    </location>
</feature>
<evidence type="ECO:0000313" key="2">
    <source>
        <dbReference type="EMBL" id="CTR05414.1"/>
    </source>
</evidence>
<feature type="region of interest" description="Disordered" evidence="1">
    <location>
        <begin position="1"/>
        <end position="61"/>
    </location>
</feature>
<protein>
    <submittedName>
        <fullName evidence="2">Uncharacterized protein</fullName>
    </submittedName>
</protein>
<proteinExistence type="predicted"/>
<organism evidence="2 3">
    <name type="scientific">Rhodotorula toruloides</name>
    <name type="common">Yeast</name>
    <name type="synonym">Rhodosporidium toruloides</name>
    <dbReference type="NCBI Taxonomy" id="5286"/>
    <lineage>
        <taxon>Eukaryota</taxon>
        <taxon>Fungi</taxon>
        <taxon>Dikarya</taxon>
        <taxon>Basidiomycota</taxon>
        <taxon>Pucciniomycotina</taxon>
        <taxon>Microbotryomycetes</taxon>
        <taxon>Sporidiobolales</taxon>
        <taxon>Sporidiobolaceae</taxon>
        <taxon>Rhodotorula</taxon>
    </lineage>
</organism>
<feature type="compositionally biased region" description="Low complexity" evidence="1">
    <location>
        <begin position="145"/>
        <end position="170"/>
    </location>
</feature>
<evidence type="ECO:0000256" key="1">
    <source>
        <dbReference type="SAM" id="MobiDB-lite"/>
    </source>
</evidence>
<accession>A0A0K3C6W2</accession>
<feature type="compositionally biased region" description="Low complexity" evidence="1">
    <location>
        <begin position="120"/>
        <end position="137"/>
    </location>
</feature>
<sequence length="1222" mass="135532">MPPPYSDSGSEPYHPSDGTSSASTESPTQSLRVPRPDLVDYLSDDDFPPSADKLPSPSDIVYSRQIPQGRLVKSRLIKVLRREPAIGEEATTGEGLVPTEAEDEPEGGEEYQDGGEAVERSSSSAAATVAAEAQVAAEEGDGATGEWVVGASVEGEAESAGEGTEPAEGSEQAEEEEEDEEEEQPSFGPAVQAVHSITSIGELDRQFEALRRRSTWFSWDAKVRKSKTKRQPFIALGDPTLKGRNINSEPTLKIDTLVTIREEAAMGGGKKALKYTKKENLPVWWNEYPKIFGPLCRESARFISAVLQVCANDGEVQEVMHDARFDGYRDSPGETTFFTAIRDDIEKSLDKDKDDYPEPNLITKICALLLDGCEQDGVAKSKKGEMPRLSNPSGEDHKQFAYGAVGVGALVIGVRLLRPHISATSSYVAFKRNSKLALTVIESEGRIRLGFPRTKGQTQRIFVDLVTDQAVPPPPPSTQPPLLTFPFLPTDPPDARGRLQSYRPDFSSANIERAVYVLGWINHVLASMGISDASAFEALKPKENVELCKKVRTEFYKTPVPRARDFITFPERRVAYTLHAYEGQGQAIYRGKLFEDDGSGRGQRMEGGIPRDEELHPAERRMAAHLDLGELVLDANEIATLIEHPRVYVDADALACAGCGEEKPLTEFPDADADEVYSYSRILCKACGPSTEGDAFSPRYDAFRSLRKIRDREGIDRSASTPKSLARDYDGRYGFDFESGMGVDLYSQLPIAVATDEPTVVSLDCIAPFPSQSGFLIGHGDLRNVVPTLRTTNWAVGNRSRFATEILTTLAGLVPLIHHLTRTASTRTLNQLEKDALEHAQQLIKDARASNETLRHAEGAFAIFKRLPKVATVGVDDVFFSHDPFAGFLAILFRIEKIHSSFIKARPAEEDPLPGTSAFYCKNFEEFSVVDPKNMETSLANVAEVLDDHTRSNPVYAPFPKSSRPRVTFESEDEQARVRKLIKAIEESKKIKKINPHFSGFAYLSDGSGWPAFVSSEEVALWEQEQGRKLTLDDLLAEAGFRMLRVLEECDLKYRDHPDADPLDGYFGNLLVDLYLQFALGENEDVLMGKSYLLAKGNAYSAGLGHRLQKRPMTFGVSTPRPDSLKQYNLNNRNLQRRNWDMTRHFTVQLQSFTSDADRKKAIQAYGHALSHWLKVGRFKTLSEDKQEVLSAALDAFYASPVYDWLGPWRSRGLIYLKRSSG</sequence>
<name>A0A0K3C6W2_RHOTO</name>
<gene>
    <name evidence="2" type="primary">FGENESH: predicted gene_2.444</name>
    <name evidence="2" type="ORF">BN2166_0012750</name>
</gene>
<evidence type="ECO:0000313" key="3">
    <source>
        <dbReference type="Proteomes" id="UP000199069"/>
    </source>
</evidence>
<feature type="compositionally biased region" description="Acidic residues" evidence="1">
    <location>
        <begin position="171"/>
        <end position="184"/>
    </location>
</feature>
<keyword evidence="3" id="KW-1185">Reference proteome</keyword>
<dbReference type="AlphaFoldDB" id="A0A0K3C6W2"/>
<feature type="compositionally biased region" description="Polar residues" evidence="1">
    <location>
        <begin position="17"/>
        <end position="31"/>
    </location>
</feature>
<dbReference type="EMBL" id="CWKI01000002">
    <property type="protein sequence ID" value="CTR05414.1"/>
    <property type="molecule type" value="Genomic_DNA"/>
</dbReference>
<feature type="region of interest" description="Disordered" evidence="1">
    <location>
        <begin position="84"/>
        <end position="190"/>
    </location>
</feature>
<dbReference type="Proteomes" id="UP000199069">
    <property type="component" value="Unassembled WGS sequence"/>
</dbReference>
<reference evidence="2 3" key="1">
    <citation type="submission" date="2015-07" db="EMBL/GenBank/DDBJ databases">
        <authorList>
            <person name="Cajimat M.N.B."/>
            <person name="Milazzo M.L."/>
            <person name="Fulhorst C.F."/>
        </authorList>
    </citation>
    <scope>NUCLEOTIDE SEQUENCE [LARGE SCALE GENOMIC DNA]</scope>
    <source>
        <strain evidence="2">Single colony</strain>
    </source>
</reference>